<feature type="signal peptide" evidence="1">
    <location>
        <begin position="1"/>
        <end position="21"/>
    </location>
</feature>
<dbReference type="Proteomes" id="UP001279660">
    <property type="component" value="Unassembled WGS sequence"/>
</dbReference>
<dbReference type="EMBL" id="JAWXXV010000001">
    <property type="protein sequence ID" value="MDX5984104.1"/>
    <property type="molecule type" value="Genomic_DNA"/>
</dbReference>
<protein>
    <submittedName>
        <fullName evidence="2">Uncharacterized protein</fullName>
    </submittedName>
</protein>
<keyword evidence="3" id="KW-1185">Reference proteome</keyword>
<organism evidence="2 3">
    <name type="scientific">Sphingomonas echinoides</name>
    <dbReference type="NCBI Taxonomy" id="59803"/>
    <lineage>
        <taxon>Bacteria</taxon>
        <taxon>Pseudomonadati</taxon>
        <taxon>Pseudomonadota</taxon>
        <taxon>Alphaproteobacteria</taxon>
        <taxon>Sphingomonadales</taxon>
        <taxon>Sphingomonadaceae</taxon>
        <taxon>Sphingomonas</taxon>
    </lineage>
</organism>
<evidence type="ECO:0000313" key="3">
    <source>
        <dbReference type="Proteomes" id="UP001279660"/>
    </source>
</evidence>
<gene>
    <name evidence="2" type="ORF">SIL82_07515</name>
</gene>
<comment type="caution">
    <text evidence="2">The sequence shown here is derived from an EMBL/GenBank/DDBJ whole genome shotgun (WGS) entry which is preliminary data.</text>
</comment>
<sequence>MTRRWAVLALGLALTACNKPASQPVAARQAPQEPSIRIAQAGSTIVVPTVVGTGTVALRERQAIAPGARAQTGAPSYSLRLALPAADAARVTLGATAKVRFAAFNNDIVVGRLIALAPQAGSAGSVSAEVTLPNDARLKVGQTGVASIVASGAGTRLLAVPPSAVFARQGAMAQVYVVDLATSRVHLRRITLGEETPAGIAVASGLSLGEWVALSRAEQLKDGMKIAPIGPQ</sequence>
<dbReference type="Gene3D" id="2.40.30.170">
    <property type="match status" value="1"/>
</dbReference>
<keyword evidence="1" id="KW-0732">Signal</keyword>
<dbReference type="Gene3D" id="2.40.420.20">
    <property type="match status" value="1"/>
</dbReference>
<accession>A0ABU4PMS5</accession>
<proteinExistence type="predicted"/>
<feature type="chain" id="PRO_5046040247" evidence="1">
    <location>
        <begin position="22"/>
        <end position="232"/>
    </location>
</feature>
<dbReference type="RefSeq" id="WP_010403857.1">
    <property type="nucleotide sequence ID" value="NZ_JAWXXV010000001.1"/>
</dbReference>
<dbReference type="PANTHER" id="PTHR30469">
    <property type="entry name" value="MULTIDRUG RESISTANCE PROTEIN MDTA"/>
    <property type="match status" value="1"/>
</dbReference>
<dbReference type="PROSITE" id="PS51257">
    <property type="entry name" value="PROKAR_LIPOPROTEIN"/>
    <property type="match status" value="1"/>
</dbReference>
<reference evidence="2 3" key="1">
    <citation type="submission" date="2023-11" db="EMBL/GenBank/DDBJ databases">
        <title>MicrobeMod: A computational toolkit for identifying prokaryotic methylation and restriction-modification with nanopore sequencing.</title>
        <authorList>
            <person name="Crits-Christoph A."/>
            <person name="Kang S.C."/>
            <person name="Lee H."/>
            <person name="Ostrov N."/>
        </authorList>
    </citation>
    <scope>NUCLEOTIDE SEQUENCE [LARGE SCALE GENOMIC DNA]</scope>
    <source>
        <strain evidence="2 3">ATCC 14820</strain>
    </source>
</reference>
<dbReference type="PANTHER" id="PTHR30469:SF15">
    <property type="entry name" value="HLYD FAMILY OF SECRETION PROTEINS"/>
    <property type="match status" value="1"/>
</dbReference>
<evidence type="ECO:0000313" key="2">
    <source>
        <dbReference type="EMBL" id="MDX5984104.1"/>
    </source>
</evidence>
<evidence type="ECO:0000256" key="1">
    <source>
        <dbReference type="SAM" id="SignalP"/>
    </source>
</evidence>
<name>A0ABU4PMS5_9SPHN</name>